<sequence length="263" mass="28249">MPDPILSPDARCAPVPGRGFLRVTGPDREKFLQGLVTQDMGRVIRDGIGYGAMLTPQGKLLADFLLVAEPEAVLIDVAEDLAEDLARRLVMFKLRSKAAVERVEGVVTRGIGPRPEGALADPRDPALGWRLYGVALEQGAPVDWEALRIAALVPETGAELVPGDSFVLELGFERLNGVDFRKGCYVGQEVTARMHHKTTLRRQLMVLSVAEPVPVGTPVLMEDGREAGVLYTQAGGRGLALMRVDRAEGALTVGGQPVTVVPE</sequence>
<evidence type="ECO:0000259" key="2">
    <source>
        <dbReference type="Pfam" id="PF25455"/>
    </source>
</evidence>
<dbReference type="AlphaFoldDB" id="A0A2T7UWC8"/>
<accession>A0A2T7UWC8</accession>
<keyword evidence="1" id="KW-0809">Transit peptide</keyword>
<dbReference type="InterPro" id="IPR045179">
    <property type="entry name" value="YgfZ/GcvT"/>
</dbReference>
<reference evidence="3 4" key="1">
    <citation type="journal article" date="2011" name="Syst. Appl. Microbiol.">
        <title>Defluviimonas denitrificans gen. nov., sp. nov., and Pararhodobacter aggregans gen. nov., sp. nov., non-phototrophic Rhodobacteraceae from the biofilter of a marine aquaculture.</title>
        <authorList>
            <person name="Foesel B.U."/>
            <person name="Drake H.L."/>
            <person name="Schramm A."/>
        </authorList>
    </citation>
    <scope>NUCLEOTIDE SEQUENCE [LARGE SCALE GENOMIC DNA]</scope>
    <source>
        <strain evidence="3 4">D1-19</strain>
    </source>
</reference>
<dbReference type="PANTHER" id="PTHR22602">
    <property type="entry name" value="TRANSFERASE CAF17, MITOCHONDRIAL-RELATED"/>
    <property type="match status" value="1"/>
</dbReference>
<dbReference type="Pfam" id="PF25455">
    <property type="entry name" value="Beta-barrel_CAF17_C"/>
    <property type="match status" value="1"/>
</dbReference>
<evidence type="ECO:0000256" key="1">
    <source>
        <dbReference type="ARBA" id="ARBA00022946"/>
    </source>
</evidence>
<keyword evidence="4" id="KW-1185">Reference proteome</keyword>
<proteinExistence type="predicted"/>
<dbReference type="RefSeq" id="WP_107750206.1">
    <property type="nucleotide sequence ID" value="NZ_QBKF01000001.1"/>
</dbReference>
<dbReference type="NCBIfam" id="TIGR03317">
    <property type="entry name" value="ygfZ_signature"/>
    <property type="match status" value="1"/>
</dbReference>
<comment type="caution">
    <text evidence="3">The sequence shown here is derived from an EMBL/GenBank/DDBJ whole genome shotgun (WGS) entry which is preliminary data.</text>
</comment>
<dbReference type="PANTHER" id="PTHR22602:SF0">
    <property type="entry name" value="TRANSFERASE CAF17, MITOCHONDRIAL-RELATED"/>
    <property type="match status" value="1"/>
</dbReference>
<gene>
    <name evidence="3" type="ORF">DDE23_01215</name>
</gene>
<feature type="domain" description="CAF17 C-terminal" evidence="2">
    <location>
        <begin position="201"/>
        <end position="261"/>
    </location>
</feature>
<evidence type="ECO:0000313" key="4">
    <source>
        <dbReference type="Proteomes" id="UP000244810"/>
    </source>
</evidence>
<dbReference type="GO" id="GO:0016226">
    <property type="term" value="P:iron-sulfur cluster assembly"/>
    <property type="evidence" value="ECO:0007669"/>
    <property type="project" value="TreeGrafter"/>
</dbReference>
<dbReference type="InterPro" id="IPR027266">
    <property type="entry name" value="TrmE/GcvT-like"/>
</dbReference>
<dbReference type="InterPro" id="IPR057460">
    <property type="entry name" value="CAF17_C"/>
</dbReference>
<dbReference type="Gene3D" id="3.30.1360.120">
    <property type="entry name" value="Probable tRNA modification gtpase trme, domain 1"/>
    <property type="match status" value="1"/>
</dbReference>
<dbReference type="SUPFAM" id="SSF103025">
    <property type="entry name" value="Folate-binding domain"/>
    <property type="match status" value="1"/>
</dbReference>
<dbReference type="InterPro" id="IPR017703">
    <property type="entry name" value="YgfZ/GCV_T_CS"/>
</dbReference>
<dbReference type="OrthoDB" id="9796287at2"/>
<dbReference type="Proteomes" id="UP000244810">
    <property type="component" value="Unassembled WGS sequence"/>
</dbReference>
<dbReference type="Gene3D" id="3.30.70.1400">
    <property type="entry name" value="Aminomethyltransferase beta-barrel domains"/>
    <property type="match status" value="1"/>
</dbReference>
<name>A0A2T7UWC8_9RHOB</name>
<organism evidence="3 4">
    <name type="scientific">Pararhodobacter aggregans</name>
    <dbReference type="NCBI Taxonomy" id="404875"/>
    <lineage>
        <taxon>Bacteria</taxon>
        <taxon>Pseudomonadati</taxon>
        <taxon>Pseudomonadota</taxon>
        <taxon>Alphaproteobacteria</taxon>
        <taxon>Rhodobacterales</taxon>
        <taxon>Paracoccaceae</taxon>
        <taxon>Pararhodobacter</taxon>
    </lineage>
</organism>
<evidence type="ECO:0000313" key="3">
    <source>
        <dbReference type="EMBL" id="PVE49057.1"/>
    </source>
</evidence>
<protein>
    <submittedName>
        <fullName evidence="3">Folate-binding protein YgfZ</fullName>
    </submittedName>
</protein>
<dbReference type="EMBL" id="QDDR01000001">
    <property type="protein sequence ID" value="PVE49057.1"/>
    <property type="molecule type" value="Genomic_DNA"/>
</dbReference>